<dbReference type="GO" id="GO:0004609">
    <property type="term" value="F:phosphatidylserine decarboxylase activity"/>
    <property type="evidence" value="ECO:0007669"/>
    <property type="project" value="InterPro"/>
</dbReference>
<proteinExistence type="predicted"/>
<keyword evidence="1" id="KW-0210">Decarboxylase</keyword>
<evidence type="ECO:0000313" key="4">
    <source>
        <dbReference type="EMBL" id="CAE6446981.1"/>
    </source>
</evidence>
<dbReference type="InterPro" id="IPR003817">
    <property type="entry name" value="PS_Dcarbxylase"/>
</dbReference>
<feature type="domain" description="L-tryptophan decarboxylase PsiD-like" evidence="3">
    <location>
        <begin position="54"/>
        <end position="180"/>
    </location>
</feature>
<dbReference type="PANTHER" id="PTHR10067:SF9">
    <property type="entry name" value="PHOSPHATIDYLSERINE DECARBOXYLASE FAMILY PROTEIN (AFU_ORTHOLOGUE AFUA_7G01730)"/>
    <property type="match status" value="1"/>
</dbReference>
<organism evidence="4 5">
    <name type="scientific">Rhizoctonia solani</name>
    <dbReference type="NCBI Taxonomy" id="456999"/>
    <lineage>
        <taxon>Eukaryota</taxon>
        <taxon>Fungi</taxon>
        <taxon>Dikarya</taxon>
        <taxon>Basidiomycota</taxon>
        <taxon>Agaricomycotina</taxon>
        <taxon>Agaricomycetes</taxon>
        <taxon>Cantharellales</taxon>
        <taxon>Ceratobasidiaceae</taxon>
        <taxon>Rhizoctonia</taxon>
    </lineage>
</organism>
<reference evidence="4" key="1">
    <citation type="submission" date="2021-01" db="EMBL/GenBank/DDBJ databases">
        <authorList>
            <person name="Kaushik A."/>
        </authorList>
    </citation>
    <scope>NUCLEOTIDE SEQUENCE</scope>
    <source>
        <strain evidence="4">AG1-1C</strain>
    </source>
</reference>
<sequence length="417" mass="46735">MVFIASNNELVANNTNPESRGLALPYKVEPLGYHIAGPPLTFMQKLNSSNWLSVINDFQELIETDKNIYYGFTQMFQQASGLAGVSSARDYKEMLQCINYAIQRAPRYERGEYATHSIYRVLDKVMCTPAGLATLANPLVNAQLNKIFNVWGHFLSSSMSRLVLTFDEDGWFGPMALEDMPDFFDTFLCDQNAPYCGFKSWDDYFTRQIRPGARPVECLEDNSVINSACESTVYCIATNVKERDSFWLKGQRYSLRDMFHDDPFTNLFVGGTILQCFIRAVNYHRWHSPINGRVIKTRMIPGVYFSQSPQASNGSQTDPISSQRFLTAISTRALVFIESDNPHIGLTCFMAVGMIDVSTCDIQVNPGDRVTKGQDIGMFHFGGSTYCMLFRPGVKINFDCIAGDSVAVNSALGTVSI</sequence>
<protein>
    <recommendedName>
        <fullName evidence="3">L-tryptophan decarboxylase PsiD-like domain-containing protein</fullName>
    </recommendedName>
</protein>
<evidence type="ECO:0000256" key="2">
    <source>
        <dbReference type="ARBA" id="ARBA00023239"/>
    </source>
</evidence>
<dbReference type="Pfam" id="PF02666">
    <property type="entry name" value="PS_Dcarbxylase"/>
    <property type="match status" value="1"/>
</dbReference>
<gene>
    <name evidence="4" type="ORF">RDB_LOCUS139678</name>
</gene>
<dbReference type="Proteomes" id="UP000663846">
    <property type="component" value="Unassembled WGS sequence"/>
</dbReference>
<keyword evidence="2" id="KW-0456">Lyase</keyword>
<dbReference type="GO" id="GO:0006646">
    <property type="term" value="P:phosphatidylethanolamine biosynthetic process"/>
    <property type="evidence" value="ECO:0007669"/>
    <property type="project" value="TreeGrafter"/>
</dbReference>
<dbReference type="Pfam" id="PF12588">
    <property type="entry name" value="PSDC"/>
    <property type="match status" value="1"/>
</dbReference>
<dbReference type="AlphaFoldDB" id="A0A8H3GCY2"/>
<name>A0A8H3GCY2_9AGAM</name>
<comment type="caution">
    <text evidence="4">The sequence shown here is derived from an EMBL/GenBank/DDBJ whole genome shotgun (WGS) entry which is preliminary data.</text>
</comment>
<dbReference type="PANTHER" id="PTHR10067">
    <property type="entry name" value="PHOSPHATIDYLSERINE DECARBOXYLASE"/>
    <property type="match status" value="1"/>
</dbReference>
<evidence type="ECO:0000313" key="5">
    <source>
        <dbReference type="Proteomes" id="UP000663846"/>
    </source>
</evidence>
<dbReference type="InterPro" id="IPR022237">
    <property type="entry name" value="PsiD-like"/>
</dbReference>
<dbReference type="EMBL" id="CAJMWS010000477">
    <property type="protein sequence ID" value="CAE6446981.1"/>
    <property type="molecule type" value="Genomic_DNA"/>
</dbReference>
<evidence type="ECO:0000259" key="3">
    <source>
        <dbReference type="Pfam" id="PF12588"/>
    </source>
</evidence>
<accession>A0A8H3GCY2</accession>
<evidence type="ECO:0000256" key="1">
    <source>
        <dbReference type="ARBA" id="ARBA00022793"/>
    </source>
</evidence>
<dbReference type="GO" id="GO:0005739">
    <property type="term" value="C:mitochondrion"/>
    <property type="evidence" value="ECO:0007669"/>
    <property type="project" value="TreeGrafter"/>
</dbReference>